<organism evidence="2 3">
    <name type="scientific">Hoeflea alexandrii</name>
    <dbReference type="NCBI Taxonomy" id="288436"/>
    <lineage>
        <taxon>Bacteria</taxon>
        <taxon>Pseudomonadati</taxon>
        <taxon>Pseudomonadota</taxon>
        <taxon>Alphaproteobacteria</taxon>
        <taxon>Hyphomicrobiales</taxon>
        <taxon>Rhizobiaceae</taxon>
        <taxon>Hoeflea</taxon>
    </lineage>
</organism>
<evidence type="ECO:0000313" key="3">
    <source>
        <dbReference type="Proteomes" id="UP001320715"/>
    </source>
</evidence>
<evidence type="ECO:0000313" key="2">
    <source>
        <dbReference type="EMBL" id="MCO6409686.1"/>
    </source>
</evidence>
<proteinExistence type="predicted"/>
<accession>A0ABT1CWF5</accession>
<comment type="caution">
    <text evidence="2">The sequence shown here is derived from an EMBL/GenBank/DDBJ whole genome shotgun (WGS) entry which is preliminary data.</text>
</comment>
<dbReference type="CDD" id="cd00683">
    <property type="entry name" value="Trans_IPPS_HH"/>
    <property type="match status" value="1"/>
</dbReference>
<dbReference type="PROSITE" id="PS01045">
    <property type="entry name" value="SQUALEN_PHYTOEN_SYN_2"/>
    <property type="match status" value="1"/>
</dbReference>
<keyword evidence="1" id="KW-0808">Transferase</keyword>
<dbReference type="Proteomes" id="UP001320715">
    <property type="component" value="Unassembled WGS sequence"/>
</dbReference>
<dbReference type="InterPro" id="IPR033904">
    <property type="entry name" value="Trans_IPPS_HH"/>
</dbReference>
<dbReference type="RefSeq" id="WP_382264586.1">
    <property type="nucleotide sequence ID" value="NZ_JBHSDD010000003.1"/>
</dbReference>
<dbReference type="SFLD" id="SFLDG01212">
    <property type="entry name" value="Phytoene_synthase_like"/>
    <property type="match status" value="1"/>
</dbReference>
<reference evidence="2 3" key="1">
    <citation type="submission" date="2020-01" db="EMBL/GenBank/DDBJ databases">
        <title>Genomes of bacteria type strains.</title>
        <authorList>
            <person name="Chen J."/>
            <person name="Zhu S."/>
            <person name="Yang J."/>
        </authorList>
    </citation>
    <scope>NUCLEOTIDE SEQUENCE [LARGE SCALE GENOMIC DNA]</scope>
    <source>
        <strain evidence="2 3">DSM 16655</strain>
    </source>
</reference>
<sequence length="346" mass="37474">MPAPSSETFMLDPGLRRECEEAIRAGSKSFLAASMLLPGSTRSAARALYAFCRAADDLIDESADPAEGLFEIRARLDAIYRGTPGSHPADRAFVAVVEHYAMPRALPAALIEGFEWDVENRTYRSCDELCSYAARVASSVGVMMTLIMGVCDRAVLARAADLGLAMQLTNIARDVGEDARRGRIYLPLNWLDEAGVDPQAFVSDPKACPAMRATVERLLDAAHILYARAMTGIAGLPLSCRTAIRSAALIYREIGREIEIAGHDSITARAHTSTRRKLELIARAAATPFLFQPVSTEPAHQEVRFLVEAAAAGRINAPSGLDAKAGRMIELMTLSETRRRAVEAEA</sequence>
<keyword evidence="3" id="KW-1185">Reference proteome</keyword>
<dbReference type="PANTHER" id="PTHR31480">
    <property type="entry name" value="BIFUNCTIONAL LYCOPENE CYCLASE/PHYTOENE SYNTHASE"/>
    <property type="match status" value="1"/>
</dbReference>
<dbReference type="InterPro" id="IPR044843">
    <property type="entry name" value="Trans_IPPS_bact-type"/>
</dbReference>
<dbReference type="Gene3D" id="1.10.600.10">
    <property type="entry name" value="Farnesyl Diphosphate Synthase"/>
    <property type="match status" value="1"/>
</dbReference>
<protein>
    <submittedName>
        <fullName evidence="2">Squalene/phytoene synthase family protein</fullName>
    </submittedName>
</protein>
<dbReference type="SFLD" id="SFLDS00005">
    <property type="entry name" value="Isoprenoid_Synthase_Type_I"/>
    <property type="match status" value="1"/>
</dbReference>
<dbReference type="InterPro" id="IPR002060">
    <property type="entry name" value="Squ/phyt_synthse"/>
</dbReference>
<dbReference type="SFLD" id="SFLDG01018">
    <property type="entry name" value="Squalene/Phytoene_Synthase_Lik"/>
    <property type="match status" value="1"/>
</dbReference>
<dbReference type="Pfam" id="PF00494">
    <property type="entry name" value="SQS_PSY"/>
    <property type="match status" value="1"/>
</dbReference>
<dbReference type="InterPro" id="IPR019845">
    <property type="entry name" value="Squalene/phytoene_synthase_CS"/>
</dbReference>
<dbReference type="EMBL" id="JAAAML010000003">
    <property type="protein sequence ID" value="MCO6409686.1"/>
    <property type="molecule type" value="Genomic_DNA"/>
</dbReference>
<evidence type="ECO:0000256" key="1">
    <source>
        <dbReference type="ARBA" id="ARBA00022679"/>
    </source>
</evidence>
<dbReference type="InterPro" id="IPR008949">
    <property type="entry name" value="Isoprenoid_synthase_dom_sf"/>
</dbReference>
<gene>
    <name evidence="2" type="ORF">GTW23_16005</name>
</gene>
<name>A0ABT1CWF5_9HYPH</name>
<dbReference type="SUPFAM" id="SSF48576">
    <property type="entry name" value="Terpenoid synthases"/>
    <property type="match status" value="1"/>
</dbReference>